<organism evidence="1 2">
    <name type="scientific">Aspergillus melleus</name>
    <dbReference type="NCBI Taxonomy" id="138277"/>
    <lineage>
        <taxon>Eukaryota</taxon>
        <taxon>Fungi</taxon>
        <taxon>Dikarya</taxon>
        <taxon>Ascomycota</taxon>
        <taxon>Pezizomycotina</taxon>
        <taxon>Eurotiomycetes</taxon>
        <taxon>Eurotiomycetidae</taxon>
        <taxon>Eurotiales</taxon>
        <taxon>Aspergillaceae</taxon>
        <taxon>Aspergillus</taxon>
        <taxon>Aspergillus subgen. Circumdati</taxon>
    </lineage>
</organism>
<proteinExistence type="predicted"/>
<accession>A0ACC3B6S5</accession>
<evidence type="ECO:0000313" key="1">
    <source>
        <dbReference type="EMBL" id="KAK1145994.1"/>
    </source>
</evidence>
<protein>
    <submittedName>
        <fullName evidence="1">Uncharacterized protein</fullName>
    </submittedName>
</protein>
<keyword evidence="2" id="KW-1185">Reference proteome</keyword>
<dbReference type="Proteomes" id="UP001177260">
    <property type="component" value="Unassembled WGS sequence"/>
</dbReference>
<name>A0ACC3B6S5_9EURO</name>
<comment type="caution">
    <text evidence="1">The sequence shown here is derived from an EMBL/GenBank/DDBJ whole genome shotgun (WGS) entry which is preliminary data.</text>
</comment>
<dbReference type="EMBL" id="JAOPJF010000020">
    <property type="protein sequence ID" value="KAK1145994.1"/>
    <property type="molecule type" value="Genomic_DNA"/>
</dbReference>
<sequence length="950" mass="107574">MRSPTRSYGSPRTPSTPSFHSGTLFSPISSTLSTPPSSPISSVQTPPTSPLQPEDYDFKNQIFDDELPSIPLFHSAEHVFQEIEYRRHSFFAAIKELVIPLLGEDNNVEHFANFVRGKDANIVPVRSVRHLAGVQAILKPHQRHGLDFLVYLRQNGIGGILADDMGLGKTIQTLALFQHVKEQADLMSPEPAPFLVVCPLSVMKTWLSEIRKWTPGMTVIKFHGTAEERGKIKALLRRERNSIKGISSVADIVITSYETLISDIVWFQRTFFWKYIVLDEGHRIKNGHSKRAQMLARLRAEFKTPIQNNLKELWSIFNWLYPDVLVSSTEDIFDDAFSLNEGRFDRSFLEDIRRFLKLVMLRRNKDSPGLNLNIPPKSETIISVPLSTLQHSWYLRILTGAEALLDGEEKSSFLHSIHKLRQAEGLDESDEDIGKGVSNSSSSQLEHKTEKRKVRILDNILMELRKCSVHPYLLNDAIPEEYVLGSHIIENSGKFIVLRKFLQQFVITERKKVVIFSGFEQALNLCEDVLSMLDVNGQNPRHVRLDGRTPSAMRNLSMYLFHNDARYMVFLVSIRAGGEGLNLVSSSTVLFLDEDWNPQVMKQAESRVHRIGQTQPVQIFRIQGKGTVEEQMTRRLVKKRYLAETITGNTDIEPYTPVKAIGFGDGFQHQHRSTALRDTLSDLFGDMISSAAKPSFPNDLSTYGWKDFVEICAVTEKEQSSVTVDEERAWMERSARVRTNIFNGKTVDTSGRSFSVYKETVPLDLCRADRRIGKERTVIIDGFAVAKDSIIDSAPLSPGGRSPSSEKQEERSSAAKVSHELTCYSCRGSNPIDCAICPRAFHEECLQKIDRLKWTINKVVCPHHSCWECGKKAAQAGGLLYPCSGCEKAYCEDCLDWGQTRFVGNNSVYESLGYCSRSVFYIECVACMLRKKRYLVRAPSGAGKRPRRYQ</sequence>
<gene>
    <name evidence="1" type="ORF">N8T08_003642</name>
</gene>
<reference evidence="1 2" key="1">
    <citation type="journal article" date="2023" name="ACS Omega">
        <title>Identification of the Neoaspergillic Acid Biosynthesis Gene Cluster by Establishing an In Vitro CRISPR-Ribonucleoprotein Genetic System in Aspergillus melleus.</title>
        <authorList>
            <person name="Yuan B."/>
            <person name="Grau M.F."/>
            <person name="Murata R.M."/>
            <person name="Torok T."/>
            <person name="Venkateswaran K."/>
            <person name="Stajich J.E."/>
            <person name="Wang C.C.C."/>
        </authorList>
    </citation>
    <scope>NUCLEOTIDE SEQUENCE [LARGE SCALE GENOMIC DNA]</scope>
    <source>
        <strain evidence="1 2">IMV 1140</strain>
    </source>
</reference>
<evidence type="ECO:0000313" key="2">
    <source>
        <dbReference type="Proteomes" id="UP001177260"/>
    </source>
</evidence>